<dbReference type="PANTHER" id="PTHR33053">
    <property type="entry name" value="PROTEIN, PUTATIVE-RELATED"/>
    <property type="match status" value="1"/>
</dbReference>
<organism evidence="1">
    <name type="scientific">Capitella teleta</name>
    <name type="common">Polychaete worm</name>
    <dbReference type="NCBI Taxonomy" id="283909"/>
    <lineage>
        <taxon>Eukaryota</taxon>
        <taxon>Metazoa</taxon>
        <taxon>Spiralia</taxon>
        <taxon>Lophotrochozoa</taxon>
        <taxon>Annelida</taxon>
        <taxon>Polychaeta</taxon>
        <taxon>Sedentaria</taxon>
        <taxon>Scolecida</taxon>
        <taxon>Capitellidae</taxon>
        <taxon>Capitella</taxon>
    </lineage>
</organism>
<gene>
    <name evidence="1" type="ORF">CAPTEDRAFT_194984</name>
</gene>
<evidence type="ECO:0000313" key="2">
    <source>
        <dbReference type="EnsemblMetazoa" id="CapteP194984"/>
    </source>
</evidence>
<dbReference type="HOGENOM" id="CLU_1162092_0_0_1"/>
<sequence>MITGNLWHTDEVHEARRKSRKCERAYRKSHLKVHKQILRNQRNEVVRLINNAKASYYLKSLMDADCKVTFQIISGLLGKGNASNHTLMEVKQQAVSVDGLQVFKSKTSQFWPVQCMVSSVDERYPFLVGLFYGESQPSDLECMDGFINEFIELEQIKPHMGFYSCKRCHLKGAHDGRLYFPVDQESHERPDEGYRYMVDSEHHIAPTSLLRFTTGLVSKFSMNYMHMVCMEVVRKLIAF</sequence>
<protein>
    <submittedName>
        <fullName evidence="1 2">Uncharacterized protein</fullName>
    </submittedName>
</protein>
<keyword evidence="3" id="KW-1185">Reference proteome</keyword>
<evidence type="ECO:0000313" key="3">
    <source>
        <dbReference type="Proteomes" id="UP000014760"/>
    </source>
</evidence>
<dbReference type="STRING" id="283909.R7VLR9"/>
<dbReference type="OrthoDB" id="10036512at2759"/>
<reference evidence="2" key="3">
    <citation type="submission" date="2015-06" db="UniProtKB">
        <authorList>
            <consortium name="EnsemblMetazoa"/>
        </authorList>
    </citation>
    <scope>IDENTIFICATION</scope>
</reference>
<dbReference type="EMBL" id="AMQN01003966">
    <property type="status" value="NOT_ANNOTATED_CDS"/>
    <property type="molecule type" value="Genomic_DNA"/>
</dbReference>
<reference evidence="1 3" key="2">
    <citation type="journal article" date="2013" name="Nature">
        <title>Insights into bilaterian evolution from three spiralian genomes.</title>
        <authorList>
            <person name="Simakov O."/>
            <person name="Marletaz F."/>
            <person name="Cho S.J."/>
            <person name="Edsinger-Gonzales E."/>
            <person name="Havlak P."/>
            <person name="Hellsten U."/>
            <person name="Kuo D.H."/>
            <person name="Larsson T."/>
            <person name="Lv J."/>
            <person name="Arendt D."/>
            <person name="Savage R."/>
            <person name="Osoegawa K."/>
            <person name="de Jong P."/>
            <person name="Grimwood J."/>
            <person name="Chapman J.A."/>
            <person name="Shapiro H."/>
            <person name="Aerts A."/>
            <person name="Otillar R.P."/>
            <person name="Terry A.Y."/>
            <person name="Boore J.L."/>
            <person name="Grigoriev I.V."/>
            <person name="Lindberg D.R."/>
            <person name="Seaver E.C."/>
            <person name="Weisblat D.A."/>
            <person name="Putnam N.H."/>
            <person name="Rokhsar D.S."/>
        </authorList>
    </citation>
    <scope>NUCLEOTIDE SEQUENCE</scope>
    <source>
        <strain evidence="1 3">I ESC-2004</strain>
    </source>
</reference>
<dbReference type="Proteomes" id="UP000014760">
    <property type="component" value="Unassembled WGS sequence"/>
</dbReference>
<proteinExistence type="predicted"/>
<dbReference type="EMBL" id="KB292298">
    <property type="protein sequence ID" value="ELU17845.1"/>
    <property type="molecule type" value="Genomic_DNA"/>
</dbReference>
<accession>R7VLR9</accession>
<reference evidence="3" key="1">
    <citation type="submission" date="2012-12" db="EMBL/GenBank/DDBJ databases">
        <authorList>
            <person name="Hellsten U."/>
            <person name="Grimwood J."/>
            <person name="Chapman J.A."/>
            <person name="Shapiro H."/>
            <person name="Aerts A."/>
            <person name="Otillar R.P."/>
            <person name="Terry A.Y."/>
            <person name="Boore J.L."/>
            <person name="Simakov O."/>
            <person name="Marletaz F."/>
            <person name="Cho S.-J."/>
            <person name="Edsinger-Gonzales E."/>
            <person name="Havlak P."/>
            <person name="Kuo D.-H."/>
            <person name="Larsson T."/>
            <person name="Lv J."/>
            <person name="Arendt D."/>
            <person name="Savage R."/>
            <person name="Osoegawa K."/>
            <person name="de Jong P."/>
            <person name="Lindberg D.R."/>
            <person name="Seaver E.C."/>
            <person name="Weisblat D.A."/>
            <person name="Putnam N.H."/>
            <person name="Grigoriev I.V."/>
            <person name="Rokhsar D.S."/>
        </authorList>
    </citation>
    <scope>NUCLEOTIDE SEQUENCE</scope>
    <source>
        <strain evidence="3">I ESC-2004</strain>
    </source>
</reference>
<dbReference type="AlphaFoldDB" id="R7VLR9"/>
<evidence type="ECO:0000313" key="1">
    <source>
        <dbReference type="EMBL" id="ELU17845.1"/>
    </source>
</evidence>
<name>R7VLR9_CAPTE</name>
<dbReference type="EnsemblMetazoa" id="CapteT194984">
    <property type="protein sequence ID" value="CapteP194984"/>
    <property type="gene ID" value="CapteG194984"/>
</dbReference>
<dbReference type="PANTHER" id="PTHR33053:SF26">
    <property type="entry name" value="TRANSPOSASE DOMAIN-CONTAINING PROTEIN"/>
    <property type="match status" value="1"/>
</dbReference>